<organism evidence="2 3">
    <name type="scientific">Suillus placidus</name>
    <dbReference type="NCBI Taxonomy" id="48579"/>
    <lineage>
        <taxon>Eukaryota</taxon>
        <taxon>Fungi</taxon>
        <taxon>Dikarya</taxon>
        <taxon>Basidiomycota</taxon>
        <taxon>Agaricomycotina</taxon>
        <taxon>Agaricomycetes</taxon>
        <taxon>Agaricomycetidae</taxon>
        <taxon>Boletales</taxon>
        <taxon>Suillineae</taxon>
        <taxon>Suillaceae</taxon>
        <taxon>Suillus</taxon>
    </lineage>
</organism>
<keyword evidence="3" id="KW-1185">Reference proteome</keyword>
<dbReference type="Proteomes" id="UP000714275">
    <property type="component" value="Unassembled WGS sequence"/>
</dbReference>
<sequence>MSKTTVVYSTYLLPDPTVIDSTPEENTTEPRNRHGLASDESKYSVVEGTKFTVLLPPIKSPGTSQSLPRAKHNIQIVNPTPSQSNPLSASLLEHFTCWAAKTDLSLSSSARRVYNKVFQFLEKESQSEFTEIFGVGPEEYAILEQFCEDFGLKPRLTHIRSEQTLFIEMPTMLHEAPMAMIQSAFHDFFHDVPYPKKRFITVNLLTNVTKDGAIPDLRISIQNICDRQLTLIIPTIGESAFSQHLAPLFLKLRQAVAANPALLMIIVAVVQELRPYSRPKKGSIAYNVLLDEPKCSWDDFQLAVGGMPALDRPIVVEGHTWCSLRSVRFKVWLRGTERIDIDSVDPNLFAQGSLFPADNDMATVHSMINRGAEAIRESLVELCRSMVPEMDLAPLRNPDIRLQLEDEDFIDRLLGAMSETAYERYSYWYKNTPRPRKLKHTRATDRAAIQVDRPNTRSQKRRH</sequence>
<evidence type="ECO:0000313" key="3">
    <source>
        <dbReference type="Proteomes" id="UP000714275"/>
    </source>
</evidence>
<protein>
    <submittedName>
        <fullName evidence="2">Uncharacterized protein</fullName>
    </submittedName>
</protein>
<reference evidence="2" key="1">
    <citation type="journal article" date="2020" name="New Phytol.">
        <title>Comparative genomics reveals dynamic genome evolution in host specialist ectomycorrhizal fungi.</title>
        <authorList>
            <person name="Lofgren L.A."/>
            <person name="Nguyen N.H."/>
            <person name="Vilgalys R."/>
            <person name="Ruytinx J."/>
            <person name="Liao H.L."/>
            <person name="Branco S."/>
            <person name="Kuo A."/>
            <person name="LaButti K."/>
            <person name="Lipzen A."/>
            <person name="Andreopoulos W."/>
            <person name="Pangilinan J."/>
            <person name="Riley R."/>
            <person name="Hundley H."/>
            <person name="Na H."/>
            <person name="Barry K."/>
            <person name="Grigoriev I.V."/>
            <person name="Stajich J.E."/>
            <person name="Kennedy P.G."/>
        </authorList>
    </citation>
    <scope>NUCLEOTIDE SEQUENCE</scope>
    <source>
        <strain evidence="2">DOB743</strain>
    </source>
</reference>
<name>A0A9P7CVJ9_9AGAM</name>
<evidence type="ECO:0000256" key="1">
    <source>
        <dbReference type="SAM" id="MobiDB-lite"/>
    </source>
</evidence>
<feature type="region of interest" description="Disordered" evidence="1">
    <location>
        <begin position="17"/>
        <end position="39"/>
    </location>
</feature>
<evidence type="ECO:0000313" key="2">
    <source>
        <dbReference type="EMBL" id="KAG1764182.1"/>
    </source>
</evidence>
<accession>A0A9P7CVJ9</accession>
<feature type="region of interest" description="Disordered" evidence="1">
    <location>
        <begin position="436"/>
        <end position="463"/>
    </location>
</feature>
<comment type="caution">
    <text evidence="2">The sequence shown here is derived from an EMBL/GenBank/DDBJ whole genome shotgun (WGS) entry which is preliminary data.</text>
</comment>
<proteinExistence type="predicted"/>
<dbReference type="OrthoDB" id="2621215at2759"/>
<feature type="compositionally biased region" description="Basic and acidic residues" evidence="1">
    <location>
        <begin position="28"/>
        <end position="39"/>
    </location>
</feature>
<gene>
    <name evidence="2" type="ORF">EV702DRAFT_1205124</name>
</gene>
<dbReference type="AlphaFoldDB" id="A0A9P7CVJ9"/>
<dbReference type="EMBL" id="JABBWD010000131">
    <property type="protein sequence ID" value="KAG1764182.1"/>
    <property type="molecule type" value="Genomic_DNA"/>
</dbReference>